<feature type="transmembrane region" description="Helical" evidence="1">
    <location>
        <begin position="82"/>
        <end position="101"/>
    </location>
</feature>
<dbReference type="Proteomes" id="UP000258889">
    <property type="component" value="Chromosome i"/>
</dbReference>
<feature type="transmembrane region" description="Helical" evidence="1">
    <location>
        <begin position="41"/>
        <end position="61"/>
    </location>
</feature>
<evidence type="ECO:0000256" key="1">
    <source>
        <dbReference type="SAM" id="Phobius"/>
    </source>
</evidence>
<dbReference type="RefSeq" id="WP_081586279.1">
    <property type="nucleotide sequence ID" value="NZ_CP030144.1"/>
</dbReference>
<dbReference type="EMBL" id="CP030144">
    <property type="protein sequence ID" value="AXR64057.1"/>
    <property type="molecule type" value="Genomic_DNA"/>
</dbReference>
<keyword evidence="3" id="KW-1185">Reference proteome</keyword>
<keyword evidence="1" id="KW-0472">Membrane</keyword>
<keyword evidence="1" id="KW-1133">Transmembrane helix</keyword>
<protein>
    <submittedName>
        <fullName evidence="2">Uncharacterized protein</fullName>
    </submittedName>
</protein>
<reference evidence="2 3" key="2">
    <citation type="submission" date="2018-09" db="EMBL/GenBank/DDBJ databases">
        <title>Complete Genome sequences of three Leptospira mayottensis isolates obtained from Tenrecid mammals endemic to the Malagasy region.</title>
        <authorList>
            <person name="Cordonin C."/>
            <person name="Toty C."/>
        </authorList>
    </citation>
    <scope>NUCLEOTIDE SEQUENCE [LARGE SCALE GENOMIC DNA]</scope>
    <source>
        <strain evidence="2 3">MDI222</strain>
    </source>
</reference>
<name>A0ABN5NUP0_9LEPT</name>
<keyword evidence="1" id="KW-0812">Transmembrane</keyword>
<proteinExistence type="predicted"/>
<accession>A0ABN5NUP0</accession>
<feature type="transmembrane region" description="Helical" evidence="1">
    <location>
        <begin position="12"/>
        <end position="29"/>
    </location>
</feature>
<organism evidence="2 3">
    <name type="scientific">Leptospira mayottensis</name>
    <dbReference type="NCBI Taxonomy" id="1137606"/>
    <lineage>
        <taxon>Bacteria</taxon>
        <taxon>Pseudomonadati</taxon>
        <taxon>Spirochaetota</taxon>
        <taxon>Spirochaetia</taxon>
        <taxon>Leptospirales</taxon>
        <taxon>Leptospiraceae</taxon>
        <taxon>Leptospira</taxon>
    </lineage>
</organism>
<evidence type="ECO:0000313" key="2">
    <source>
        <dbReference type="EMBL" id="AXR64057.1"/>
    </source>
</evidence>
<gene>
    <name evidence="2" type="ORF">DQM28_07285</name>
</gene>
<feature type="transmembrane region" description="Helical" evidence="1">
    <location>
        <begin position="113"/>
        <end position="133"/>
    </location>
</feature>
<reference evidence="2 3" key="1">
    <citation type="submission" date="2018-06" db="EMBL/GenBank/DDBJ databases">
        <authorList>
            <person name="Tortosa P."/>
        </authorList>
    </citation>
    <scope>NUCLEOTIDE SEQUENCE [LARGE SCALE GENOMIC DNA]</scope>
    <source>
        <strain evidence="2 3">MDI222</strain>
    </source>
</reference>
<sequence length="139" mass="16421">MLKLHAERSLPILFTMGFMVHLINLSTYLRNGKLDPGLFMSPLVDFGLFVVMLYSSIALIWEYKVFFKTYGFDKSTGRKIGYWLITYYVTASIPGHLYYMYTADSSYFAWFPWWFSPLIMTVYCLIIWFCFSLKPKTQS</sequence>
<evidence type="ECO:0000313" key="3">
    <source>
        <dbReference type="Proteomes" id="UP000258889"/>
    </source>
</evidence>